<dbReference type="GO" id="GO:0008270">
    <property type="term" value="F:zinc ion binding"/>
    <property type="evidence" value="ECO:0007669"/>
    <property type="project" value="UniProtKB-KW"/>
</dbReference>
<dbReference type="GO" id="GO:0034244">
    <property type="term" value="P:negative regulation of transcription elongation by RNA polymerase II"/>
    <property type="evidence" value="ECO:0007669"/>
    <property type="project" value="InterPro"/>
</dbReference>
<dbReference type="InterPro" id="IPR056280">
    <property type="entry name" value="AIPP2-like_SPOC"/>
</dbReference>
<dbReference type="Pfam" id="PF23121">
    <property type="entry name" value="SPOC_AIPP2"/>
    <property type="match status" value="1"/>
</dbReference>
<dbReference type="EMBL" id="JBCGBO010000001">
    <property type="protein sequence ID" value="KAK9230331.1"/>
    <property type="molecule type" value="Genomic_DNA"/>
</dbReference>
<sequence length="399" mass="45123">MNICQNCGDQGVLNDLIYCVDCKVSAEHRYCLDVMPKSKKEKVVWKCEECNPKDTKIGPVPSRKSDRITQAAEVRLSRKELRKQTSFSSRRTNVHVGRSPETKQPKGDCSVSSAEFKRLPYSDETVCNQELRKKRRRLIQEDSDASDGESREIKSEASQSVPTIFDGLSNSSCNFLPLESSNNVHSRPAVDPIWRGCFKVNGGKVQTSVGLVARLTGRACPKLVYAASVLPLWVPVEILSKSDVRPQRFQISSPTVDSAALYFFPEYESDERAFDSILDDMIDHNLALKAVIKDQQLLVFSSRELPPDHWRICRKYYWWGMFEPINHIVQSGDTKCATTTELTNDLSRQEQNDLNEFRNCQSPHSPLSICSYTSDPRDHSWSPSSACMETTNTGLIHGF</sequence>
<evidence type="ECO:0000313" key="8">
    <source>
        <dbReference type="EMBL" id="KAK9230331.1"/>
    </source>
</evidence>
<proteinExistence type="predicted"/>
<dbReference type="GO" id="GO:0140566">
    <property type="term" value="F:histone reader activity"/>
    <property type="evidence" value="ECO:0007669"/>
    <property type="project" value="InterPro"/>
</dbReference>
<dbReference type="PANTHER" id="PTHR33304">
    <property type="match status" value="1"/>
</dbReference>
<dbReference type="PANTHER" id="PTHR33304:SF49">
    <property type="entry name" value="OS12G0161500 PROTEIN"/>
    <property type="match status" value="1"/>
</dbReference>
<keyword evidence="1" id="KW-0479">Metal-binding</keyword>
<keyword evidence="4" id="KW-0805">Transcription regulation</keyword>
<comment type="caution">
    <text evidence="8">The sequence shown here is derived from an EMBL/GenBank/DDBJ whole genome shotgun (WGS) entry which is preliminary data.</text>
</comment>
<keyword evidence="2" id="KW-0863">Zinc-finger</keyword>
<keyword evidence="5" id="KW-0804">Transcription</keyword>
<feature type="region of interest" description="Disordered" evidence="6">
    <location>
        <begin position="138"/>
        <end position="158"/>
    </location>
</feature>
<protein>
    <recommendedName>
        <fullName evidence="7">AIPP2-like SPOC-like domain-containing protein</fullName>
    </recommendedName>
</protein>
<feature type="region of interest" description="Disordered" evidence="6">
    <location>
        <begin position="78"/>
        <end position="111"/>
    </location>
</feature>
<keyword evidence="3" id="KW-0862">Zinc</keyword>
<accession>A0AAP0N454</accession>
<evidence type="ECO:0000313" key="9">
    <source>
        <dbReference type="Proteomes" id="UP001428341"/>
    </source>
</evidence>
<evidence type="ECO:0000256" key="3">
    <source>
        <dbReference type="ARBA" id="ARBA00022833"/>
    </source>
</evidence>
<feature type="domain" description="AIPP2-like SPOC-like" evidence="7">
    <location>
        <begin position="194"/>
        <end position="322"/>
    </location>
</feature>
<evidence type="ECO:0000256" key="2">
    <source>
        <dbReference type="ARBA" id="ARBA00022771"/>
    </source>
</evidence>
<name>A0AAP0N454_9ROSI</name>
<dbReference type="InterPro" id="IPR011011">
    <property type="entry name" value="Znf_FYVE_PHD"/>
</dbReference>
<evidence type="ECO:0000256" key="6">
    <source>
        <dbReference type="SAM" id="MobiDB-lite"/>
    </source>
</evidence>
<evidence type="ECO:0000256" key="4">
    <source>
        <dbReference type="ARBA" id="ARBA00023015"/>
    </source>
</evidence>
<reference evidence="8 9" key="1">
    <citation type="submission" date="2024-05" db="EMBL/GenBank/DDBJ databases">
        <title>Haplotype-resolved chromosome-level genome assembly of Huyou (Citrus changshanensis).</title>
        <authorList>
            <person name="Miao C."/>
            <person name="Chen W."/>
            <person name="Wu Y."/>
            <person name="Wang L."/>
            <person name="Zhao S."/>
            <person name="Grierson D."/>
            <person name="Xu C."/>
            <person name="Chen K."/>
        </authorList>
    </citation>
    <scope>NUCLEOTIDE SEQUENCE [LARGE SCALE GENOMIC DNA]</scope>
    <source>
        <strain evidence="8">01-14</strain>
        <tissue evidence="8">Leaf</tissue>
    </source>
</reference>
<dbReference type="SUPFAM" id="SSF57903">
    <property type="entry name" value="FYVE/PHD zinc finger"/>
    <property type="match status" value="1"/>
</dbReference>
<keyword evidence="9" id="KW-1185">Reference proteome</keyword>
<dbReference type="InterPro" id="IPR049914">
    <property type="entry name" value="PHD1-3/5-6"/>
</dbReference>
<dbReference type="AlphaFoldDB" id="A0AAP0N454"/>
<evidence type="ECO:0000256" key="5">
    <source>
        <dbReference type="ARBA" id="ARBA00023163"/>
    </source>
</evidence>
<dbReference type="InterPro" id="IPR013083">
    <property type="entry name" value="Znf_RING/FYVE/PHD"/>
</dbReference>
<evidence type="ECO:0000256" key="1">
    <source>
        <dbReference type="ARBA" id="ARBA00022723"/>
    </source>
</evidence>
<dbReference type="Gene3D" id="3.30.40.10">
    <property type="entry name" value="Zinc/RING finger domain, C3HC4 (zinc finger)"/>
    <property type="match status" value="1"/>
</dbReference>
<dbReference type="Proteomes" id="UP001428341">
    <property type="component" value="Unassembled WGS sequence"/>
</dbReference>
<gene>
    <name evidence="8" type="ORF">WN944_023298</name>
</gene>
<organism evidence="8 9">
    <name type="scientific">Citrus x changshan-huyou</name>
    <dbReference type="NCBI Taxonomy" id="2935761"/>
    <lineage>
        <taxon>Eukaryota</taxon>
        <taxon>Viridiplantae</taxon>
        <taxon>Streptophyta</taxon>
        <taxon>Embryophyta</taxon>
        <taxon>Tracheophyta</taxon>
        <taxon>Spermatophyta</taxon>
        <taxon>Magnoliopsida</taxon>
        <taxon>eudicotyledons</taxon>
        <taxon>Gunneridae</taxon>
        <taxon>Pentapetalae</taxon>
        <taxon>rosids</taxon>
        <taxon>malvids</taxon>
        <taxon>Sapindales</taxon>
        <taxon>Rutaceae</taxon>
        <taxon>Aurantioideae</taxon>
        <taxon>Citrus</taxon>
    </lineage>
</organism>
<evidence type="ECO:0000259" key="7">
    <source>
        <dbReference type="Pfam" id="PF23121"/>
    </source>
</evidence>
<dbReference type="CDD" id="cd15489">
    <property type="entry name" value="PHD_SF"/>
    <property type="match status" value="1"/>
</dbReference>